<proteinExistence type="predicted"/>
<dbReference type="OrthoDB" id="6466877at2759"/>
<evidence type="ECO:0000313" key="1">
    <source>
        <dbReference type="EMBL" id="GBN97305.1"/>
    </source>
</evidence>
<evidence type="ECO:0000313" key="3">
    <source>
        <dbReference type="EMBL" id="GBO05555.1"/>
    </source>
</evidence>
<dbReference type="EMBL" id="BGPR01032150">
    <property type="protein sequence ID" value="GBO05555.1"/>
    <property type="molecule type" value="Genomic_DNA"/>
</dbReference>
<accession>A0A4Y2T9S5</accession>
<gene>
    <name evidence="1" type="ORF">AVEN_181761_1</name>
    <name evidence="3" type="ORF">AVEN_2040_1</name>
    <name evidence="2" type="ORF">AVEN_254841_1</name>
    <name evidence="4" type="ORF">AVEN_8400_1</name>
</gene>
<dbReference type="AlphaFoldDB" id="A0A4Y2T9S5"/>
<evidence type="ECO:0000313" key="2">
    <source>
        <dbReference type="EMBL" id="GBN97317.1"/>
    </source>
</evidence>
<sequence length="97" mass="10706">MSGCNCLPRKGGGVSSAGMDGTLGRRIWHRRLMCQKSDVDVGIKIKWSSDGSGFDMLLGGGKWLDSTGGYLRVQFRWVEGGLSKWKTEGIKCNYTSW</sequence>
<comment type="caution">
    <text evidence="2">The sequence shown here is derived from an EMBL/GenBank/DDBJ whole genome shotgun (WGS) entry which is preliminary data.</text>
</comment>
<dbReference type="EMBL" id="BGPR01027094">
    <property type="protein sequence ID" value="GBN97305.1"/>
    <property type="molecule type" value="Genomic_DNA"/>
</dbReference>
<dbReference type="Proteomes" id="UP000499080">
    <property type="component" value="Unassembled WGS sequence"/>
</dbReference>
<name>A0A4Y2T9S5_ARAVE</name>
<keyword evidence="5" id="KW-1185">Reference proteome</keyword>
<dbReference type="EMBL" id="BGPR01032167">
    <property type="protein sequence ID" value="GBO05582.1"/>
    <property type="molecule type" value="Genomic_DNA"/>
</dbReference>
<protein>
    <submittedName>
        <fullName evidence="2">Uncharacterized protein</fullName>
    </submittedName>
</protein>
<dbReference type="EMBL" id="BGPR01027099">
    <property type="protein sequence ID" value="GBN97317.1"/>
    <property type="molecule type" value="Genomic_DNA"/>
</dbReference>
<reference evidence="2 5" key="1">
    <citation type="journal article" date="2019" name="Sci. Rep.">
        <title>Orb-weaving spider Araneus ventricosus genome elucidates the spidroin gene catalogue.</title>
        <authorList>
            <person name="Kono N."/>
            <person name="Nakamura H."/>
            <person name="Ohtoshi R."/>
            <person name="Moran D.A.P."/>
            <person name="Shinohara A."/>
            <person name="Yoshida Y."/>
            <person name="Fujiwara M."/>
            <person name="Mori M."/>
            <person name="Tomita M."/>
            <person name="Arakawa K."/>
        </authorList>
    </citation>
    <scope>NUCLEOTIDE SEQUENCE [LARGE SCALE GENOMIC DNA]</scope>
</reference>
<evidence type="ECO:0000313" key="5">
    <source>
        <dbReference type="Proteomes" id="UP000499080"/>
    </source>
</evidence>
<organism evidence="2 5">
    <name type="scientific">Araneus ventricosus</name>
    <name type="common">Orbweaver spider</name>
    <name type="synonym">Epeira ventricosa</name>
    <dbReference type="NCBI Taxonomy" id="182803"/>
    <lineage>
        <taxon>Eukaryota</taxon>
        <taxon>Metazoa</taxon>
        <taxon>Ecdysozoa</taxon>
        <taxon>Arthropoda</taxon>
        <taxon>Chelicerata</taxon>
        <taxon>Arachnida</taxon>
        <taxon>Araneae</taxon>
        <taxon>Araneomorphae</taxon>
        <taxon>Entelegynae</taxon>
        <taxon>Araneoidea</taxon>
        <taxon>Araneidae</taxon>
        <taxon>Araneus</taxon>
    </lineage>
</organism>
<evidence type="ECO:0000313" key="4">
    <source>
        <dbReference type="EMBL" id="GBO05582.1"/>
    </source>
</evidence>